<name>A0A376RT96_ECOLX</name>
<evidence type="ECO:0000313" key="10">
    <source>
        <dbReference type="EMBL" id="STI20575.1"/>
    </source>
</evidence>
<keyword evidence="7 9" id="KW-1133">Transmembrane helix</keyword>
<dbReference type="InterPro" id="IPR004673">
    <property type="entry name" value="L-rhamnose-proton_sym_RhaT"/>
</dbReference>
<gene>
    <name evidence="10" type="primary">rhaT_1</name>
    <name evidence="10" type="ORF">NCTC10865_06002</name>
</gene>
<proteinExistence type="predicted"/>
<evidence type="ECO:0000256" key="1">
    <source>
        <dbReference type="ARBA" id="ARBA00022448"/>
    </source>
</evidence>
<dbReference type="GO" id="GO:0015293">
    <property type="term" value="F:symporter activity"/>
    <property type="evidence" value="ECO:0007669"/>
    <property type="project" value="UniProtKB-KW"/>
</dbReference>
<keyword evidence="5 9" id="KW-0812">Transmembrane</keyword>
<feature type="transmembrane region" description="Helical" evidence="9">
    <location>
        <begin position="38"/>
        <end position="58"/>
    </location>
</feature>
<protein>
    <submittedName>
        <fullName evidence="10">L rhamnose-proton symporter</fullName>
    </submittedName>
</protein>
<evidence type="ECO:0000256" key="5">
    <source>
        <dbReference type="ARBA" id="ARBA00022692"/>
    </source>
</evidence>
<dbReference type="GO" id="GO:0016020">
    <property type="term" value="C:membrane"/>
    <property type="evidence" value="ECO:0007669"/>
    <property type="project" value="InterPro"/>
</dbReference>
<evidence type="ECO:0000256" key="4">
    <source>
        <dbReference type="ARBA" id="ARBA00022597"/>
    </source>
</evidence>
<keyword evidence="4" id="KW-0762">Sugar transport</keyword>
<keyword evidence="8 9" id="KW-0472">Membrane</keyword>
<evidence type="ECO:0000256" key="7">
    <source>
        <dbReference type="ARBA" id="ARBA00022989"/>
    </source>
</evidence>
<evidence type="ECO:0000256" key="2">
    <source>
        <dbReference type="ARBA" id="ARBA00022475"/>
    </source>
</evidence>
<evidence type="ECO:0000313" key="11">
    <source>
        <dbReference type="Proteomes" id="UP000254159"/>
    </source>
</evidence>
<organism evidence="10 11">
    <name type="scientific">Escherichia coli</name>
    <dbReference type="NCBI Taxonomy" id="562"/>
    <lineage>
        <taxon>Bacteria</taxon>
        <taxon>Pseudomonadati</taxon>
        <taxon>Pseudomonadota</taxon>
        <taxon>Gammaproteobacteria</taxon>
        <taxon>Enterobacterales</taxon>
        <taxon>Enterobacteriaceae</taxon>
        <taxon>Escherichia</taxon>
    </lineage>
</organism>
<evidence type="ECO:0000256" key="3">
    <source>
        <dbReference type="ARBA" id="ARBA00022519"/>
    </source>
</evidence>
<reference evidence="10 11" key="1">
    <citation type="submission" date="2018-06" db="EMBL/GenBank/DDBJ databases">
        <authorList>
            <consortium name="Pathogen Informatics"/>
            <person name="Doyle S."/>
        </authorList>
    </citation>
    <scope>NUCLEOTIDE SEQUENCE [LARGE SCALE GENOMIC DNA]</scope>
    <source>
        <strain evidence="10 11">NCTC10865</strain>
    </source>
</reference>
<keyword evidence="2" id="KW-1003">Cell membrane</keyword>
<dbReference type="Pfam" id="PF06379">
    <property type="entry name" value="RhaT"/>
    <property type="match status" value="1"/>
</dbReference>
<evidence type="ECO:0000256" key="8">
    <source>
        <dbReference type="ARBA" id="ARBA00023136"/>
    </source>
</evidence>
<dbReference type="EMBL" id="UGCD01000002">
    <property type="protein sequence ID" value="STI20575.1"/>
    <property type="molecule type" value="Genomic_DNA"/>
</dbReference>
<keyword evidence="6" id="KW-0769">Symport</keyword>
<evidence type="ECO:0000256" key="9">
    <source>
        <dbReference type="SAM" id="Phobius"/>
    </source>
</evidence>
<sequence>MSNAITMGIFWHLIGAASAACFYAPFKKSKKWSWETMWSVGGIVSWIILPWAISALLLPNFWAYYSSFSLSTLLPVFLFGAMWGIGISTTA</sequence>
<dbReference type="GO" id="GO:0015153">
    <property type="term" value="F:rhamnose transmembrane transporter activity"/>
    <property type="evidence" value="ECO:0007669"/>
    <property type="project" value="InterPro"/>
</dbReference>
<accession>A0A376RT96</accession>
<evidence type="ECO:0000256" key="6">
    <source>
        <dbReference type="ARBA" id="ARBA00022847"/>
    </source>
</evidence>
<feature type="transmembrane region" description="Helical" evidence="9">
    <location>
        <begin position="6"/>
        <end position="26"/>
    </location>
</feature>
<keyword evidence="3" id="KW-0997">Cell inner membrane</keyword>
<dbReference type="AlphaFoldDB" id="A0A376RT96"/>
<feature type="transmembrane region" description="Helical" evidence="9">
    <location>
        <begin position="64"/>
        <end position="85"/>
    </location>
</feature>
<keyword evidence="1" id="KW-0813">Transport</keyword>
<dbReference type="Proteomes" id="UP000254159">
    <property type="component" value="Unassembled WGS sequence"/>
</dbReference>